<dbReference type="EMBL" id="MAVT02001201">
    <property type="protein sequence ID" value="POS71669.1"/>
    <property type="molecule type" value="Genomic_DNA"/>
</dbReference>
<feature type="compositionally biased region" description="Low complexity" evidence="1">
    <location>
        <begin position="475"/>
        <end position="494"/>
    </location>
</feature>
<dbReference type="SUPFAM" id="SSF48452">
    <property type="entry name" value="TPR-like"/>
    <property type="match status" value="2"/>
</dbReference>
<dbReference type="OrthoDB" id="20872at2759"/>
<evidence type="ECO:0000256" key="1">
    <source>
        <dbReference type="SAM" id="MobiDB-lite"/>
    </source>
</evidence>
<evidence type="ECO:0000313" key="4">
    <source>
        <dbReference type="Proteomes" id="UP000094444"/>
    </source>
</evidence>
<feature type="region of interest" description="Disordered" evidence="1">
    <location>
        <begin position="737"/>
        <end position="761"/>
    </location>
</feature>
<feature type="compositionally biased region" description="Acidic residues" evidence="1">
    <location>
        <begin position="34"/>
        <end position="54"/>
    </location>
</feature>
<feature type="region of interest" description="Disordered" evidence="1">
    <location>
        <begin position="434"/>
        <end position="536"/>
    </location>
</feature>
<dbReference type="Pfam" id="PF26082">
    <property type="entry name" value="zf-C2H2_AcuF"/>
    <property type="match status" value="1"/>
</dbReference>
<protein>
    <recommendedName>
        <fullName evidence="2">Oxidoreductase acuF-like C2H2 type zinc-finger domain-containing protein</fullName>
    </recommendedName>
</protein>
<dbReference type="Gene3D" id="1.25.40.10">
    <property type="entry name" value="Tetratricopeptide repeat domain"/>
    <property type="match status" value="2"/>
</dbReference>
<feature type="compositionally biased region" description="Polar residues" evidence="1">
    <location>
        <begin position="253"/>
        <end position="264"/>
    </location>
</feature>
<dbReference type="PANTHER" id="PTHR35391:SF7">
    <property type="entry name" value="C2H2-TYPE DOMAIN-CONTAINING PROTEIN"/>
    <property type="match status" value="1"/>
</dbReference>
<dbReference type="AlphaFoldDB" id="A0A2P5HN35"/>
<dbReference type="PANTHER" id="PTHR35391">
    <property type="entry name" value="C2H2-TYPE DOMAIN-CONTAINING PROTEIN-RELATED"/>
    <property type="match status" value="1"/>
</dbReference>
<organism evidence="3 4">
    <name type="scientific">Diaporthe helianthi</name>
    <dbReference type="NCBI Taxonomy" id="158607"/>
    <lineage>
        <taxon>Eukaryota</taxon>
        <taxon>Fungi</taxon>
        <taxon>Dikarya</taxon>
        <taxon>Ascomycota</taxon>
        <taxon>Pezizomycotina</taxon>
        <taxon>Sordariomycetes</taxon>
        <taxon>Sordariomycetidae</taxon>
        <taxon>Diaporthales</taxon>
        <taxon>Diaporthaceae</taxon>
        <taxon>Diaporthe</taxon>
    </lineage>
</organism>
<sequence length="773" mass="86954">MCSESKQEVVFGMDISSGKGLATQAQGVEAKNENEDDDEENEDDDEENEDEGSWDMDLLVDSVRDPINRLFKMSTKIRNPSTRLGSSKAGQVDEITGVDLLQAMKEFDLDYVKSMFLEFRKTKAHQEGHPAAAPGDLLGDNDDEVWEPIRTILIQEQDRESTGAKSYLIERIAQANFRRRQQFAYWASHRDKLDKHTKAYQAQKGQLPMAQRHKGGGLGMELPPSGPVPSVTTATRLDMARLETLSDSRSNWTLSEYAPSTRQGTDAPLDFPPAPKLSRKTQRDNSFECPYCFFLCSRDVLAEKAWKAHLIHDLRPYICTYQDCRNATQLYDSRKDWVQHENSEHRKVWRCLEHPNKVYGSLNAYKGHLQEQHAGSIVGEASLTRIIQASESVSGAVERTCPICTVELDSGRAMEGHIALHLERFARFSLPRSVINDNDDENGSNADSGKANRVDEEGSRDDDFEGGFKLHSEISSSKTQSTRRSQETGSSSPPRGDDSPGHRHIAGDAQNSGNDDESGSESGGSHHEAQPPTDDEEILDGLKLGEWCTDFEKYEKAEQHLQGSLELAERTLGINHPKTLDCMARLGTLFSGQMKFEYAEHIMRRMLEQKERELGHEHPGTWNCMHEVAHLMFEQERYAEAEQINREVLALREKEFGHNDTRRLVSLSNLAISLSKLGQLEEAEQLGREAMESRKKVLGPSHVDTLLSMSNLANTLQGLGRLDEAERLNVEVMETQKKELGSDHSKTLDTTVRHPPLVSPTFGPHKFLGHYTN</sequence>
<proteinExistence type="predicted"/>
<dbReference type="InParanoid" id="A0A2P5HN35"/>
<feature type="compositionally biased region" description="Basic and acidic residues" evidence="1">
    <location>
        <begin position="737"/>
        <end position="747"/>
    </location>
</feature>
<gene>
    <name evidence="3" type="ORF">DHEL01_v209937</name>
</gene>
<dbReference type="InterPro" id="IPR011990">
    <property type="entry name" value="TPR-like_helical_dom_sf"/>
</dbReference>
<dbReference type="Pfam" id="PF13374">
    <property type="entry name" value="TPR_10"/>
    <property type="match status" value="1"/>
</dbReference>
<name>A0A2P5HN35_DIAHE</name>
<feature type="region of interest" description="Disordered" evidence="1">
    <location>
        <begin position="253"/>
        <end position="281"/>
    </location>
</feature>
<dbReference type="Proteomes" id="UP000094444">
    <property type="component" value="Unassembled WGS sequence"/>
</dbReference>
<dbReference type="Pfam" id="PF13424">
    <property type="entry name" value="TPR_12"/>
    <property type="match status" value="2"/>
</dbReference>
<feature type="region of interest" description="Disordered" evidence="1">
    <location>
        <begin position="1"/>
        <end position="54"/>
    </location>
</feature>
<evidence type="ECO:0000313" key="3">
    <source>
        <dbReference type="EMBL" id="POS71669.1"/>
    </source>
</evidence>
<reference evidence="3" key="1">
    <citation type="submission" date="2017-09" db="EMBL/GenBank/DDBJ databases">
        <title>Polyketide synthases of a Diaporthe helianthi virulent isolate.</title>
        <authorList>
            <person name="Baroncelli R."/>
        </authorList>
    </citation>
    <scope>NUCLEOTIDE SEQUENCE [LARGE SCALE GENOMIC DNA]</scope>
    <source>
        <strain evidence="3">7/96</strain>
    </source>
</reference>
<keyword evidence="4" id="KW-1185">Reference proteome</keyword>
<evidence type="ECO:0000259" key="2">
    <source>
        <dbReference type="Pfam" id="PF26082"/>
    </source>
</evidence>
<accession>A0A2P5HN35</accession>
<dbReference type="STRING" id="158607.A0A2P5HN35"/>
<dbReference type="InterPro" id="IPR058925">
    <property type="entry name" value="zf-C2H2_AcuF"/>
</dbReference>
<feature type="domain" description="Oxidoreductase acuF-like C2H2 type zinc-finger" evidence="2">
    <location>
        <begin position="286"/>
        <end position="314"/>
    </location>
</feature>
<comment type="caution">
    <text evidence="3">The sequence shown here is derived from an EMBL/GenBank/DDBJ whole genome shotgun (WGS) entry which is preliminary data.</text>
</comment>